<feature type="transmembrane region" description="Helical" evidence="1">
    <location>
        <begin position="83"/>
        <end position="103"/>
    </location>
</feature>
<gene>
    <name evidence="2" type="ORF">BN1080_02395</name>
</gene>
<keyword evidence="1" id="KW-0812">Transmembrane</keyword>
<evidence type="ECO:0000256" key="1">
    <source>
        <dbReference type="SAM" id="Phobius"/>
    </source>
</evidence>
<feature type="transmembrane region" description="Helical" evidence="1">
    <location>
        <begin position="32"/>
        <end position="50"/>
    </location>
</feature>
<organism evidence="2 3">
    <name type="scientific">Planococcus massiliensis</name>
    <dbReference type="NCBI Taxonomy" id="1499687"/>
    <lineage>
        <taxon>Bacteria</taxon>
        <taxon>Bacillati</taxon>
        <taxon>Bacillota</taxon>
        <taxon>Bacilli</taxon>
        <taxon>Bacillales</taxon>
        <taxon>Caryophanaceae</taxon>
        <taxon>Planococcus</taxon>
    </lineage>
</organism>
<dbReference type="OrthoDB" id="2453427at2"/>
<dbReference type="STRING" id="1499687.BN1080_02395"/>
<evidence type="ECO:0000313" key="3">
    <source>
        <dbReference type="Proteomes" id="UP000043699"/>
    </source>
</evidence>
<dbReference type="RefSeq" id="WP_052652213.1">
    <property type="nucleotide sequence ID" value="NZ_CCXS01000001.1"/>
</dbReference>
<keyword evidence="1" id="KW-0472">Membrane</keyword>
<name>A0A098EM71_9BACL</name>
<evidence type="ECO:0008006" key="4">
    <source>
        <dbReference type="Google" id="ProtNLM"/>
    </source>
</evidence>
<keyword evidence="1" id="KW-1133">Transmembrane helix</keyword>
<protein>
    <recommendedName>
        <fullName evidence="4">DUF3899 domain-containing protein</fullName>
    </recommendedName>
</protein>
<feature type="transmembrane region" description="Helical" evidence="1">
    <location>
        <begin position="6"/>
        <end position="25"/>
    </location>
</feature>
<keyword evidence="3" id="KW-1185">Reference proteome</keyword>
<accession>A0A098EM71</accession>
<evidence type="ECO:0000313" key="2">
    <source>
        <dbReference type="EMBL" id="CEG23419.1"/>
    </source>
</evidence>
<dbReference type="EMBL" id="CCXS01000001">
    <property type="protein sequence ID" value="CEG23419.1"/>
    <property type="molecule type" value="Genomic_DNA"/>
</dbReference>
<dbReference type="AlphaFoldDB" id="A0A098EM71"/>
<proteinExistence type="predicted"/>
<reference evidence="2 3" key="1">
    <citation type="submission" date="2014-09" db="EMBL/GenBank/DDBJ databases">
        <authorList>
            <person name="Urmite Genomes Urmite Genomes"/>
        </authorList>
    </citation>
    <scope>NUCLEOTIDE SEQUENCE [LARGE SCALE GENOMIC DNA]</scope>
    <source>
        <strain evidence="2 3">ES2</strain>
    </source>
</reference>
<dbReference type="Proteomes" id="UP000043699">
    <property type="component" value="Unassembled WGS sequence"/>
</dbReference>
<sequence>MKILVIIITTAAVETAVLWAISLFFDWHFIDIMLLGGLLIFGAIWLLQLYSNQTNNHYHAFSRIDNRQETPQAVPFYFKISPLIYGLLLFNLMSFVITVVKFYPYFID</sequence>